<reference evidence="3" key="1">
    <citation type="journal article" date="2020" name="Mol. Plant Microbe Interact.">
        <title>Genome Sequence of the Biocontrol Agent Coniothyrium minitans strain Conio (IMI 134523).</title>
        <authorList>
            <person name="Patel D."/>
            <person name="Shittu T.A."/>
            <person name="Baroncelli R."/>
            <person name="Muthumeenakshi S."/>
            <person name="Osborne T.H."/>
            <person name="Janganan T.K."/>
            <person name="Sreenivasaprasad S."/>
        </authorList>
    </citation>
    <scope>NUCLEOTIDE SEQUENCE</scope>
    <source>
        <strain evidence="3">Conio</strain>
    </source>
</reference>
<gene>
    <name evidence="3" type="ORF">PMIN01_12305</name>
</gene>
<comment type="caution">
    <text evidence="3">The sequence shown here is derived from an EMBL/GenBank/DDBJ whole genome shotgun (WGS) entry which is preliminary data.</text>
</comment>
<name>A0A9P6G5E3_9PLEO</name>
<dbReference type="InterPro" id="IPR050300">
    <property type="entry name" value="GDXG_lipolytic_enzyme"/>
</dbReference>
<dbReference type="OrthoDB" id="2152029at2759"/>
<proteinExistence type="predicted"/>
<evidence type="ECO:0000259" key="2">
    <source>
        <dbReference type="Pfam" id="PF07859"/>
    </source>
</evidence>
<keyword evidence="1 3" id="KW-0378">Hydrolase</keyword>
<protein>
    <submittedName>
        <fullName evidence="3">Alpha beta hydrolase fold-3 domain containing protein</fullName>
    </submittedName>
</protein>
<dbReference type="Gene3D" id="3.40.50.1820">
    <property type="entry name" value="alpha/beta hydrolase"/>
    <property type="match status" value="1"/>
</dbReference>
<dbReference type="Proteomes" id="UP000756921">
    <property type="component" value="Unassembled WGS sequence"/>
</dbReference>
<dbReference type="Pfam" id="PF07859">
    <property type="entry name" value="Abhydrolase_3"/>
    <property type="match status" value="1"/>
</dbReference>
<dbReference type="PANTHER" id="PTHR48081:SF8">
    <property type="entry name" value="ALPHA_BETA HYDROLASE FOLD-3 DOMAIN-CONTAINING PROTEIN-RELATED"/>
    <property type="match status" value="1"/>
</dbReference>
<dbReference type="InterPro" id="IPR029058">
    <property type="entry name" value="AB_hydrolase_fold"/>
</dbReference>
<dbReference type="EMBL" id="WJXW01000016">
    <property type="protein sequence ID" value="KAF9729441.1"/>
    <property type="molecule type" value="Genomic_DNA"/>
</dbReference>
<feature type="domain" description="Alpha/beta hydrolase fold-3" evidence="2">
    <location>
        <begin position="133"/>
        <end position="358"/>
    </location>
</feature>
<dbReference type="PANTHER" id="PTHR48081">
    <property type="entry name" value="AB HYDROLASE SUPERFAMILY PROTEIN C4A8.06C"/>
    <property type="match status" value="1"/>
</dbReference>
<dbReference type="GO" id="GO:0016787">
    <property type="term" value="F:hydrolase activity"/>
    <property type="evidence" value="ECO:0007669"/>
    <property type="project" value="UniProtKB-KW"/>
</dbReference>
<dbReference type="InterPro" id="IPR013094">
    <property type="entry name" value="AB_hydrolase_3"/>
</dbReference>
<evidence type="ECO:0000313" key="4">
    <source>
        <dbReference type="Proteomes" id="UP000756921"/>
    </source>
</evidence>
<accession>A0A9P6G5E3</accession>
<organism evidence="3 4">
    <name type="scientific">Paraphaeosphaeria minitans</name>
    <dbReference type="NCBI Taxonomy" id="565426"/>
    <lineage>
        <taxon>Eukaryota</taxon>
        <taxon>Fungi</taxon>
        <taxon>Dikarya</taxon>
        <taxon>Ascomycota</taxon>
        <taxon>Pezizomycotina</taxon>
        <taxon>Dothideomycetes</taxon>
        <taxon>Pleosporomycetidae</taxon>
        <taxon>Pleosporales</taxon>
        <taxon>Massarineae</taxon>
        <taxon>Didymosphaeriaceae</taxon>
        <taxon>Paraphaeosphaeria</taxon>
    </lineage>
</organism>
<keyword evidence="4" id="KW-1185">Reference proteome</keyword>
<dbReference type="AlphaFoldDB" id="A0A9P6G5E3"/>
<sequence>MAALAHVLATQPFKTLYVVVALVANLVKFPFWIAKYALVRQHPAWSFRQALALRVSRAFISIVSVARMRTPLPLVPGKEGARFAVIEHRAEDADKFKGPMLANAQTVQPGDVGATWYPARLAAEDVAADTRVLLHMHGGAYVVGDGRTKASGFLARSLLKHTPATHVLCPQYRLSTLPAGPSSNPFPAALQDALTAYLFVLRELKVPAERVVLGGDSAGANCAIALLRYIDAYGGELDIPPPGAALLWSPWVNPTDGDMSFVQTNPHYASDYIAPAFTTWGVCAFAGQDPPLAGPSIIASNPYANAKVGGFRTPAPLYVNVGGAEVLYFDGKEWVEMMRKEGNEVHLDMTEGVCHDLFMVARLVGMEEKATEMAKSAGEWLKGVGR</sequence>
<evidence type="ECO:0000256" key="1">
    <source>
        <dbReference type="ARBA" id="ARBA00022801"/>
    </source>
</evidence>
<evidence type="ECO:0000313" key="3">
    <source>
        <dbReference type="EMBL" id="KAF9729441.1"/>
    </source>
</evidence>
<dbReference type="SUPFAM" id="SSF53474">
    <property type="entry name" value="alpha/beta-Hydrolases"/>
    <property type="match status" value="1"/>
</dbReference>